<gene>
    <name evidence="8" type="primary">CYP3A21</name>
    <name evidence="8" type="ORF">TNCT_341271</name>
</gene>
<comment type="similarity">
    <text evidence="2">Belongs to the cytochrome P450 family.</text>
</comment>
<dbReference type="Pfam" id="PF00067">
    <property type="entry name" value="p450"/>
    <property type="match status" value="1"/>
</dbReference>
<dbReference type="SUPFAM" id="SSF48264">
    <property type="entry name" value="Cytochrome P450"/>
    <property type="match status" value="1"/>
</dbReference>
<dbReference type="InterPro" id="IPR050705">
    <property type="entry name" value="Cytochrome_P450_3A"/>
</dbReference>
<dbReference type="GO" id="GO:0016705">
    <property type="term" value="F:oxidoreductase activity, acting on paired donors, with incorporation or reduction of molecular oxygen"/>
    <property type="evidence" value="ECO:0007669"/>
    <property type="project" value="InterPro"/>
</dbReference>
<dbReference type="EMBL" id="BMAO01027917">
    <property type="protein sequence ID" value="GFR20508.1"/>
    <property type="molecule type" value="Genomic_DNA"/>
</dbReference>
<dbReference type="GO" id="GO:0005506">
    <property type="term" value="F:iron ion binding"/>
    <property type="evidence" value="ECO:0007669"/>
    <property type="project" value="InterPro"/>
</dbReference>
<comment type="caution">
    <text evidence="8">The sequence shown here is derived from an EMBL/GenBank/DDBJ whole genome shotgun (WGS) entry which is preliminary data.</text>
</comment>
<dbReference type="InterPro" id="IPR036396">
    <property type="entry name" value="Cyt_P450_sf"/>
</dbReference>
<dbReference type="GO" id="GO:0008395">
    <property type="term" value="F:steroid hydroxylase activity"/>
    <property type="evidence" value="ECO:0007669"/>
    <property type="project" value="TreeGrafter"/>
</dbReference>
<dbReference type="OrthoDB" id="6433566at2759"/>
<evidence type="ECO:0000256" key="5">
    <source>
        <dbReference type="ARBA" id="ARBA00023002"/>
    </source>
</evidence>
<reference evidence="8" key="1">
    <citation type="submission" date="2020-07" db="EMBL/GenBank/DDBJ databases">
        <title>Multicomponent nature underlies the extraordinary mechanical properties of spider dragline silk.</title>
        <authorList>
            <person name="Kono N."/>
            <person name="Nakamura H."/>
            <person name="Mori M."/>
            <person name="Yoshida Y."/>
            <person name="Ohtoshi R."/>
            <person name="Malay A.D."/>
            <person name="Moran D.A.P."/>
            <person name="Tomita M."/>
            <person name="Numata K."/>
            <person name="Arakawa K."/>
        </authorList>
    </citation>
    <scope>NUCLEOTIDE SEQUENCE</scope>
</reference>
<keyword evidence="7" id="KW-0503">Monooxygenase</keyword>
<feature type="non-terminal residue" evidence="8">
    <location>
        <position position="1"/>
    </location>
</feature>
<keyword evidence="5" id="KW-0560">Oxidoreductase</keyword>
<dbReference type="Proteomes" id="UP000887116">
    <property type="component" value="Unassembled WGS sequence"/>
</dbReference>
<name>A0A8X6HD03_TRICU</name>
<dbReference type="PANTHER" id="PTHR24302:SF15">
    <property type="entry name" value="FATTY-ACID PEROXYGENASE"/>
    <property type="match status" value="1"/>
</dbReference>
<evidence type="ECO:0000256" key="7">
    <source>
        <dbReference type="ARBA" id="ARBA00023033"/>
    </source>
</evidence>
<evidence type="ECO:0000313" key="9">
    <source>
        <dbReference type="Proteomes" id="UP000887116"/>
    </source>
</evidence>
<organism evidence="8 9">
    <name type="scientific">Trichonephila clavata</name>
    <name type="common">Joro spider</name>
    <name type="synonym">Nephila clavata</name>
    <dbReference type="NCBI Taxonomy" id="2740835"/>
    <lineage>
        <taxon>Eukaryota</taxon>
        <taxon>Metazoa</taxon>
        <taxon>Ecdysozoa</taxon>
        <taxon>Arthropoda</taxon>
        <taxon>Chelicerata</taxon>
        <taxon>Arachnida</taxon>
        <taxon>Araneae</taxon>
        <taxon>Araneomorphae</taxon>
        <taxon>Entelegynae</taxon>
        <taxon>Araneoidea</taxon>
        <taxon>Nephilidae</taxon>
        <taxon>Trichonephila</taxon>
    </lineage>
</organism>
<dbReference type="PANTHER" id="PTHR24302">
    <property type="entry name" value="CYTOCHROME P450 FAMILY 3"/>
    <property type="match status" value="1"/>
</dbReference>
<evidence type="ECO:0000313" key="8">
    <source>
        <dbReference type="EMBL" id="GFR20508.1"/>
    </source>
</evidence>
<keyword evidence="3" id="KW-0349">Heme</keyword>
<dbReference type="Gene3D" id="1.10.630.10">
    <property type="entry name" value="Cytochrome P450"/>
    <property type="match status" value="1"/>
</dbReference>
<dbReference type="InterPro" id="IPR001128">
    <property type="entry name" value="Cyt_P450"/>
</dbReference>
<sequence length="179" mass="20081">MMSTVMQGIVTHPATPQPRLRPEKATFNAGHFEGNRPLLSVGDLKLVREILVKEFPSFANRREVHSGNVVVDSMLPNLRGEDWKRVRSIVSPTFTTGKIRRMVSIVKDCSQALVKNFQNVTKTGKPFNVREIYGAFTMDVIASSAFSTKLDSHNDPQNKFVQAAQKGFSTSFSMRFALY</sequence>
<dbReference type="PRINTS" id="PR00464">
    <property type="entry name" value="EP450II"/>
</dbReference>
<comment type="cofactor">
    <cofactor evidence="1">
        <name>heme</name>
        <dbReference type="ChEBI" id="CHEBI:30413"/>
    </cofactor>
</comment>
<dbReference type="AlphaFoldDB" id="A0A8X6HD03"/>
<accession>A0A8X6HD03</accession>
<protein>
    <submittedName>
        <fullName evidence="8">Cytochrome P450 3A21</fullName>
    </submittedName>
</protein>
<evidence type="ECO:0000256" key="2">
    <source>
        <dbReference type="ARBA" id="ARBA00010617"/>
    </source>
</evidence>
<evidence type="ECO:0000256" key="4">
    <source>
        <dbReference type="ARBA" id="ARBA00022723"/>
    </source>
</evidence>
<dbReference type="GO" id="GO:0020037">
    <property type="term" value="F:heme binding"/>
    <property type="evidence" value="ECO:0007669"/>
    <property type="project" value="InterPro"/>
</dbReference>
<dbReference type="InterPro" id="IPR002402">
    <property type="entry name" value="Cyt_P450_E_grp-II"/>
</dbReference>
<keyword evidence="4" id="KW-0479">Metal-binding</keyword>
<evidence type="ECO:0000256" key="1">
    <source>
        <dbReference type="ARBA" id="ARBA00001971"/>
    </source>
</evidence>
<keyword evidence="6" id="KW-0408">Iron</keyword>
<evidence type="ECO:0000256" key="6">
    <source>
        <dbReference type="ARBA" id="ARBA00023004"/>
    </source>
</evidence>
<proteinExistence type="inferred from homology"/>
<evidence type="ECO:0000256" key="3">
    <source>
        <dbReference type="ARBA" id="ARBA00022617"/>
    </source>
</evidence>
<keyword evidence="9" id="KW-1185">Reference proteome</keyword>